<dbReference type="Proteomes" id="UP000732619">
    <property type="component" value="Unassembled WGS sequence"/>
</dbReference>
<evidence type="ECO:0000259" key="1">
    <source>
        <dbReference type="PROSITE" id="PS51379"/>
    </source>
</evidence>
<evidence type="ECO:0000313" key="3">
    <source>
        <dbReference type="Proteomes" id="UP000732619"/>
    </source>
</evidence>
<dbReference type="AlphaFoldDB" id="A0A8T3VKY0"/>
<dbReference type="Pfam" id="PF00037">
    <property type="entry name" value="Fer4"/>
    <property type="match status" value="1"/>
</dbReference>
<proteinExistence type="predicted"/>
<reference evidence="2" key="1">
    <citation type="submission" date="2019-04" db="EMBL/GenBank/DDBJ databases">
        <title>Evolution of Biomass-Degrading Anaerobic Consortia Revealed by Metagenomics.</title>
        <authorList>
            <person name="Peng X."/>
        </authorList>
    </citation>
    <scope>NUCLEOTIDE SEQUENCE</scope>
    <source>
        <strain evidence="2">SIG14</strain>
    </source>
</reference>
<dbReference type="SUPFAM" id="SSF54862">
    <property type="entry name" value="4Fe-4S ferredoxins"/>
    <property type="match status" value="1"/>
</dbReference>
<dbReference type="PROSITE" id="PS00198">
    <property type="entry name" value="4FE4S_FER_1"/>
    <property type="match status" value="1"/>
</dbReference>
<dbReference type="EMBL" id="SUTG01000003">
    <property type="protein sequence ID" value="MBE6511783.1"/>
    <property type="molecule type" value="Genomic_DNA"/>
</dbReference>
<name>A0A8T3VKY0_METOL</name>
<dbReference type="InterPro" id="IPR017900">
    <property type="entry name" value="4Fe4S_Fe_S_CS"/>
</dbReference>
<feature type="domain" description="4Fe-4S ferredoxin-type" evidence="1">
    <location>
        <begin position="7"/>
        <end position="36"/>
    </location>
</feature>
<gene>
    <name evidence="2" type="ORF">E7Z75_01340</name>
</gene>
<comment type="caution">
    <text evidence="2">The sequence shown here is derived from an EMBL/GenBank/DDBJ whole genome shotgun (WGS) entry which is preliminary data.</text>
</comment>
<dbReference type="InterPro" id="IPR017896">
    <property type="entry name" value="4Fe4S_Fe-S-bd"/>
</dbReference>
<sequence>MHGDIILKIIVDEDKCTACGNCKEICPKGGYIWTIDTVAHVSNLDYCHVCTLCAMKCGPDAIKIMRNAPDE</sequence>
<dbReference type="Gene3D" id="3.30.70.20">
    <property type="match status" value="1"/>
</dbReference>
<accession>A0A8T3VKY0</accession>
<dbReference type="PROSITE" id="PS51379">
    <property type="entry name" value="4FE4S_FER_2"/>
    <property type="match status" value="1"/>
</dbReference>
<evidence type="ECO:0000313" key="2">
    <source>
        <dbReference type="EMBL" id="MBE6511783.1"/>
    </source>
</evidence>
<protein>
    <submittedName>
        <fullName evidence="2">4Fe-4S dicluster domain-containing protein</fullName>
    </submittedName>
</protein>
<dbReference type="GO" id="GO:0016491">
    <property type="term" value="F:oxidoreductase activity"/>
    <property type="evidence" value="ECO:0007669"/>
    <property type="project" value="UniProtKB-ARBA"/>
</dbReference>
<organism evidence="2 3">
    <name type="scientific">Methanobrevibacter olleyae</name>
    <dbReference type="NCBI Taxonomy" id="294671"/>
    <lineage>
        <taxon>Archaea</taxon>
        <taxon>Methanobacteriati</taxon>
        <taxon>Methanobacteriota</taxon>
        <taxon>Methanomada group</taxon>
        <taxon>Methanobacteria</taxon>
        <taxon>Methanobacteriales</taxon>
        <taxon>Methanobacteriaceae</taxon>
        <taxon>Methanobrevibacter</taxon>
    </lineage>
</organism>